<keyword evidence="4" id="KW-0479">Metal-binding</keyword>
<dbReference type="PANTHER" id="PTHR43156">
    <property type="entry name" value="STAGE II SPORULATION PROTEIN E-RELATED"/>
    <property type="match status" value="1"/>
</dbReference>
<evidence type="ECO:0000313" key="20">
    <source>
        <dbReference type="Proteomes" id="UP000661025"/>
    </source>
</evidence>
<dbReference type="FunFam" id="3.60.40.10:FF:000005">
    <property type="entry name" value="Serine/threonine protein phosphatase"/>
    <property type="match status" value="1"/>
</dbReference>
<dbReference type="Proteomes" id="UP000661025">
    <property type="component" value="Unassembled WGS sequence"/>
</dbReference>
<keyword evidence="2" id="KW-0597">Phosphoprotein</keyword>
<feature type="domain" description="GAF" evidence="17">
    <location>
        <begin position="29"/>
        <end position="167"/>
    </location>
</feature>
<name>A0A927KZ88_9ACTN</name>
<evidence type="ECO:0000256" key="6">
    <source>
        <dbReference type="ARBA" id="ARBA00022777"/>
    </source>
</evidence>
<evidence type="ECO:0000256" key="9">
    <source>
        <dbReference type="ARBA" id="ARBA00022842"/>
    </source>
</evidence>
<dbReference type="SMART" id="SM00065">
    <property type="entry name" value="GAF"/>
    <property type="match status" value="2"/>
</dbReference>
<feature type="region of interest" description="Disordered" evidence="16">
    <location>
        <begin position="168"/>
        <end position="193"/>
    </location>
</feature>
<keyword evidence="7" id="KW-0378">Hydrolase</keyword>
<evidence type="ECO:0000256" key="16">
    <source>
        <dbReference type="SAM" id="MobiDB-lite"/>
    </source>
</evidence>
<keyword evidence="8" id="KW-0067">ATP-binding</keyword>
<sequence length="749" mass="79607">MAEHVDGGASVAPGAVRLRLLEAQGDALPEPEVMRLALQQATAALGALGGLVHLRREGDDELRLVAAAGLPGSVTQVWLRLPDSGDSAPARAMRDAATHWAERAREDLGAAGMIAVPLLGVEGPLGAISLFLVERGEPDAARRSFLEAVAAWAAQRLRRFPVLRAPAGGEPVNNRAADPAEGGGGPPQAPVVPGADRAAVERTARMGDLTSALAEALTAKDVVQAAAEHVLPPLGADGLVIEAIEGRRLRVVGSVGYASDFLDRFLDGISLESNTTVADVLRRRTPVFVESEAEFLRLYPELGHMTPLSGKQAWAFLPLIAAGHPIGTCVIAFSEPRGFGEAERTLLTALSGLVAQALGRARLYDAEHGRAQSLQRGLLPRSLPSLPAVTAAARYLPAGRGAAVGGDWYDVIPLSADRVAMVIGDVMGHGITEAVTMGRLRTAVHTLAGLELAPEEILGKLNDLVADLGDDQFATCLYAVYDPVSRVCTFCRAGHPPPLVLASDGTPRWPDIPANPPLGVAEPPFETGKLRLPEESLLLFYTDGLIRPVGQNIDDEIARLVETAVSAAAENPVFLAEGRDGGHERIDTLCGLITQGLLHDGARTDDDAALLIAHTHRTPAEDVVSWPLPEDARAAAEARAHVRRQLAVWHLGDLEATTEIVVSELVGNAVRHAKGPLRLRLLRSRSLICEVYDGSLATPRIRRVTYMDEGGRGLFLVAALSSRWGARYLEEGKCLWAEQELAPAEPRQL</sequence>
<dbReference type="InterPro" id="IPR003594">
    <property type="entry name" value="HATPase_dom"/>
</dbReference>
<dbReference type="SUPFAM" id="SSF81606">
    <property type="entry name" value="PP2C-like"/>
    <property type="match status" value="1"/>
</dbReference>
<dbReference type="GO" id="GO:0016301">
    <property type="term" value="F:kinase activity"/>
    <property type="evidence" value="ECO:0007669"/>
    <property type="project" value="UniProtKB-KW"/>
</dbReference>
<reference evidence="19" key="1">
    <citation type="submission" date="2020-09" db="EMBL/GenBank/DDBJ databases">
        <title>Streptomyces canutascabiei sp. nov., which causes potato common scab and is distributed across the world.</title>
        <authorList>
            <person name="Nguyen H.P."/>
            <person name="Weisberg A.J."/>
            <person name="Chang J.H."/>
            <person name="Clarke C.R."/>
        </authorList>
    </citation>
    <scope>NUCLEOTIDE SEQUENCE</scope>
    <source>
        <strain evidence="19">ID-01-6.2a</strain>
    </source>
</reference>
<dbReference type="GO" id="GO:0005524">
    <property type="term" value="F:ATP binding"/>
    <property type="evidence" value="ECO:0007669"/>
    <property type="project" value="UniProtKB-KW"/>
</dbReference>
<evidence type="ECO:0000256" key="13">
    <source>
        <dbReference type="ARBA" id="ARBA00056274"/>
    </source>
</evidence>
<comment type="caution">
    <text evidence="19">The sequence shown here is derived from an EMBL/GenBank/DDBJ whole genome shotgun (WGS) entry which is preliminary data.</text>
</comment>
<evidence type="ECO:0000256" key="10">
    <source>
        <dbReference type="ARBA" id="ARBA00022912"/>
    </source>
</evidence>
<dbReference type="SUPFAM" id="SSF55781">
    <property type="entry name" value="GAF domain-like"/>
    <property type="match status" value="2"/>
</dbReference>
<keyword evidence="11" id="KW-0464">Manganese</keyword>
<keyword evidence="9" id="KW-0460">Magnesium</keyword>
<dbReference type="GO" id="GO:0046872">
    <property type="term" value="F:metal ion binding"/>
    <property type="evidence" value="ECO:0007669"/>
    <property type="project" value="UniProtKB-KW"/>
</dbReference>
<dbReference type="Gene3D" id="3.30.565.10">
    <property type="entry name" value="Histidine kinase-like ATPase, C-terminal domain"/>
    <property type="match status" value="1"/>
</dbReference>
<evidence type="ECO:0000256" key="5">
    <source>
        <dbReference type="ARBA" id="ARBA00022741"/>
    </source>
</evidence>
<evidence type="ECO:0000256" key="3">
    <source>
        <dbReference type="ARBA" id="ARBA00022679"/>
    </source>
</evidence>
<dbReference type="InterPro" id="IPR001932">
    <property type="entry name" value="PPM-type_phosphatase-like_dom"/>
</dbReference>
<dbReference type="InterPro" id="IPR029016">
    <property type="entry name" value="GAF-like_dom_sf"/>
</dbReference>
<keyword evidence="3" id="KW-0808">Transferase</keyword>
<dbReference type="InterPro" id="IPR036457">
    <property type="entry name" value="PPM-type-like_dom_sf"/>
</dbReference>
<proteinExistence type="predicted"/>
<dbReference type="CDD" id="cd16936">
    <property type="entry name" value="HATPase_RsbW-like"/>
    <property type="match status" value="1"/>
</dbReference>
<dbReference type="FunFam" id="3.30.565.10:FF:000028">
    <property type="entry name" value="PAS sensor protein"/>
    <property type="match status" value="1"/>
</dbReference>
<feature type="domain" description="PPM-type phosphatase" evidence="18">
    <location>
        <begin position="389"/>
        <end position="615"/>
    </location>
</feature>
<evidence type="ECO:0000256" key="2">
    <source>
        <dbReference type="ARBA" id="ARBA00022553"/>
    </source>
</evidence>
<protein>
    <recommendedName>
        <fullName evidence="1">protein-serine/threonine phosphatase</fullName>
        <ecNumber evidence="1">3.1.3.16</ecNumber>
    </recommendedName>
    <alternativeName>
        <fullName evidence="15">Protein-serine/threonine phosphatase</fullName>
    </alternativeName>
    <alternativeName>
        <fullName evidence="14">Serine/threonine-protein kinase</fullName>
    </alternativeName>
</protein>
<dbReference type="PANTHER" id="PTHR43156:SF2">
    <property type="entry name" value="STAGE II SPORULATION PROTEIN E"/>
    <property type="match status" value="1"/>
</dbReference>
<keyword evidence="6" id="KW-0418">Kinase</keyword>
<dbReference type="EMBL" id="JACYXT010000001">
    <property type="protein sequence ID" value="MBD9722449.1"/>
    <property type="molecule type" value="Genomic_DNA"/>
</dbReference>
<evidence type="ECO:0000256" key="15">
    <source>
        <dbReference type="ARBA" id="ARBA00081350"/>
    </source>
</evidence>
<dbReference type="InterPro" id="IPR036890">
    <property type="entry name" value="HATPase_C_sf"/>
</dbReference>
<dbReference type="EC" id="3.1.3.16" evidence="1"/>
<dbReference type="GO" id="GO:0004722">
    <property type="term" value="F:protein serine/threonine phosphatase activity"/>
    <property type="evidence" value="ECO:0007669"/>
    <property type="project" value="UniProtKB-EC"/>
</dbReference>
<dbReference type="Pfam" id="PF13581">
    <property type="entry name" value="HATPase_c_2"/>
    <property type="match status" value="1"/>
</dbReference>
<accession>A0A927KZ88</accession>
<feature type="domain" description="GAF" evidence="17">
    <location>
        <begin position="218"/>
        <end position="368"/>
    </location>
</feature>
<evidence type="ECO:0000256" key="7">
    <source>
        <dbReference type="ARBA" id="ARBA00022801"/>
    </source>
</evidence>
<evidence type="ECO:0000256" key="14">
    <source>
        <dbReference type="ARBA" id="ARBA00075117"/>
    </source>
</evidence>
<evidence type="ECO:0000256" key="8">
    <source>
        <dbReference type="ARBA" id="ARBA00022840"/>
    </source>
</evidence>
<evidence type="ECO:0000256" key="1">
    <source>
        <dbReference type="ARBA" id="ARBA00013081"/>
    </source>
</evidence>
<evidence type="ECO:0000256" key="11">
    <source>
        <dbReference type="ARBA" id="ARBA00023211"/>
    </source>
</evidence>
<dbReference type="SMART" id="SM00331">
    <property type="entry name" value="PP2C_SIG"/>
    <property type="match status" value="1"/>
</dbReference>
<keyword evidence="5" id="KW-0547">Nucleotide-binding</keyword>
<evidence type="ECO:0000259" key="17">
    <source>
        <dbReference type="SMART" id="SM00065"/>
    </source>
</evidence>
<keyword evidence="10" id="KW-0904">Protein phosphatase</keyword>
<evidence type="ECO:0000313" key="19">
    <source>
        <dbReference type="EMBL" id="MBD9722449.1"/>
    </source>
</evidence>
<evidence type="ECO:0000256" key="12">
    <source>
        <dbReference type="ARBA" id="ARBA00047761"/>
    </source>
</evidence>
<gene>
    <name evidence="19" type="ORF">IHE70_04150</name>
</gene>
<dbReference type="RefSeq" id="WP_192359636.1">
    <property type="nucleotide sequence ID" value="NZ_CP119182.1"/>
</dbReference>
<dbReference type="InterPro" id="IPR003018">
    <property type="entry name" value="GAF"/>
</dbReference>
<evidence type="ECO:0000259" key="18">
    <source>
        <dbReference type="SMART" id="SM00331"/>
    </source>
</evidence>
<dbReference type="InterPro" id="IPR052016">
    <property type="entry name" value="Bact_Sigma-Reg"/>
</dbReference>
<dbReference type="GeneID" id="79928713"/>
<dbReference type="Pfam" id="PF13185">
    <property type="entry name" value="GAF_2"/>
    <property type="match status" value="1"/>
</dbReference>
<comment type="function">
    <text evidence="13">Primarily acts as an independent SigF regulator that is sensitive to the osmosensory signal, mediating the cross talk of PknD with the SigF regulon. Possesses both phosphatase and kinase activities. The kinase domain functions as a classic anti-sigma factor-like kinase to phosphorylate the anti-anti-sigma factor domain at the canonical regulatory site, and the phosphatase domain antagonizes this activity.</text>
</comment>
<evidence type="ECO:0000256" key="4">
    <source>
        <dbReference type="ARBA" id="ARBA00022723"/>
    </source>
</evidence>
<dbReference type="AlphaFoldDB" id="A0A927KZ88"/>
<comment type="catalytic activity">
    <reaction evidence="12">
        <text>O-phospho-L-seryl-[protein] + H2O = L-seryl-[protein] + phosphate</text>
        <dbReference type="Rhea" id="RHEA:20629"/>
        <dbReference type="Rhea" id="RHEA-COMP:9863"/>
        <dbReference type="Rhea" id="RHEA-COMP:11604"/>
        <dbReference type="ChEBI" id="CHEBI:15377"/>
        <dbReference type="ChEBI" id="CHEBI:29999"/>
        <dbReference type="ChEBI" id="CHEBI:43474"/>
        <dbReference type="ChEBI" id="CHEBI:83421"/>
        <dbReference type="EC" id="3.1.3.16"/>
    </reaction>
</comment>
<dbReference type="Pfam" id="PF07228">
    <property type="entry name" value="SpoIIE"/>
    <property type="match status" value="1"/>
</dbReference>
<organism evidence="19 20">
    <name type="scientific">Streptomyces caniscabiei</name>
    <dbReference type="NCBI Taxonomy" id="2746961"/>
    <lineage>
        <taxon>Bacteria</taxon>
        <taxon>Bacillati</taxon>
        <taxon>Actinomycetota</taxon>
        <taxon>Actinomycetes</taxon>
        <taxon>Kitasatosporales</taxon>
        <taxon>Streptomycetaceae</taxon>
        <taxon>Streptomyces</taxon>
    </lineage>
</organism>
<dbReference type="Gene3D" id="3.60.40.10">
    <property type="entry name" value="PPM-type phosphatase domain"/>
    <property type="match status" value="1"/>
</dbReference>
<dbReference type="Gene3D" id="3.30.450.40">
    <property type="match status" value="2"/>
</dbReference>